<dbReference type="PROSITE" id="PS51013">
    <property type="entry name" value="PANNEXIN"/>
    <property type="match status" value="1"/>
</dbReference>
<comment type="similarity">
    <text evidence="12">Belongs to the pannexin family.</text>
</comment>
<feature type="region of interest" description="Disordered" evidence="13">
    <location>
        <begin position="1"/>
        <end position="29"/>
    </location>
</feature>
<reference evidence="14" key="2">
    <citation type="submission" date="2023-03" db="EMBL/GenBank/DDBJ databases">
        <authorList>
            <person name="Inwood S.N."/>
            <person name="Skelly J.G."/>
            <person name="Guhlin J."/>
            <person name="Harrop T.W.R."/>
            <person name="Goldson S.G."/>
            <person name="Dearden P.K."/>
        </authorList>
    </citation>
    <scope>NUCLEOTIDE SEQUENCE</scope>
    <source>
        <strain evidence="14">Irish</strain>
        <tissue evidence="14">Whole body</tissue>
    </source>
</reference>
<keyword evidence="5 12" id="KW-0812">Transmembrane</keyword>
<feature type="transmembrane region" description="Helical" evidence="12">
    <location>
        <begin position="95"/>
        <end position="114"/>
    </location>
</feature>
<evidence type="ECO:0000256" key="3">
    <source>
        <dbReference type="ARBA" id="ARBA00022448"/>
    </source>
</evidence>
<comment type="caution">
    <text evidence="12">Lacks conserved residue(s) required for the propagation of feature annotation.</text>
</comment>
<evidence type="ECO:0000313" key="15">
    <source>
        <dbReference type="Proteomes" id="UP001168990"/>
    </source>
</evidence>
<evidence type="ECO:0000256" key="2">
    <source>
        <dbReference type="ARBA" id="ARBA00004651"/>
    </source>
</evidence>
<evidence type="ECO:0000256" key="12">
    <source>
        <dbReference type="RuleBase" id="RU010713"/>
    </source>
</evidence>
<reference evidence="14" key="1">
    <citation type="journal article" date="2023" name="bioRxiv">
        <title>Scaffold-level genome assemblies of two parasitoid biocontrol wasps reveal the parthenogenesis mechanism and an associated novel virus.</title>
        <authorList>
            <person name="Inwood S."/>
            <person name="Skelly J."/>
            <person name="Guhlin J."/>
            <person name="Harrop T."/>
            <person name="Goldson S."/>
            <person name="Dearden P."/>
        </authorList>
    </citation>
    <scope>NUCLEOTIDE SEQUENCE</scope>
    <source>
        <strain evidence="14">Irish</strain>
        <tissue evidence="14">Whole body</tissue>
    </source>
</reference>
<keyword evidence="11 12" id="KW-0407">Ion channel</keyword>
<feature type="compositionally biased region" description="Low complexity" evidence="13">
    <location>
        <begin position="8"/>
        <end position="29"/>
    </location>
</feature>
<comment type="subcellular location">
    <subcellularLocation>
        <location evidence="1">Cell junction</location>
        <location evidence="1">Gap junction</location>
    </subcellularLocation>
    <subcellularLocation>
        <location evidence="2 12">Cell membrane</location>
        <topology evidence="2 12">Multi-pass membrane protein</topology>
    </subcellularLocation>
</comment>
<dbReference type="Proteomes" id="UP001168990">
    <property type="component" value="Unassembled WGS sequence"/>
</dbReference>
<keyword evidence="9 12" id="KW-0406">Ion transport</keyword>
<feature type="transmembrane region" description="Helical" evidence="12">
    <location>
        <begin position="147"/>
        <end position="173"/>
    </location>
</feature>
<comment type="caution">
    <text evidence="14">The sequence shown here is derived from an EMBL/GenBank/DDBJ whole genome shotgun (WGS) entry which is preliminary data.</text>
</comment>
<dbReference type="PANTHER" id="PTHR11893">
    <property type="entry name" value="INNEXIN"/>
    <property type="match status" value="1"/>
</dbReference>
<evidence type="ECO:0000256" key="6">
    <source>
        <dbReference type="ARBA" id="ARBA00022868"/>
    </source>
</evidence>
<evidence type="ECO:0000256" key="5">
    <source>
        <dbReference type="ARBA" id="ARBA00022692"/>
    </source>
</evidence>
<organism evidence="14 15">
    <name type="scientific">Microctonus aethiopoides</name>
    <dbReference type="NCBI Taxonomy" id="144406"/>
    <lineage>
        <taxon>Eukaryota</taxon>
        <taxon>Metazoa</taxon>
        <taxon>Ecdysozoa</taxon>
        <taxon>Arthropoda</taxon>
        <taxon>Hexapoda</taxon>
        <taxon>Insecta</taxon>
        <taxon>Pterygota</taxon>
        <taxon>Neoptera</taxon>
        <taxon>Endopterygota</taxon>
        <taxon>Hymenoptera</taxon>
        <taxon>Apocrita</taxon>
        <taxon>Ichneumonoidea</taxon>
        <taxon>Braconidae</taxon>
        <taxon>Euphorinae</taxon>
        <taxon>Microctonus</taxon>
    </lineage>
</organism>
<feature type="transmembrane region" description="Helical" evidence="12">
    <location>
        <begin position="359"/>
        <end position="386"/>
    </location>
</feature>
<evidence type="ECO:0000256" key="1">
    <source>
        <dbReference type="ARBA" id="ARBA00004610"/>
    </source>
</evidence>
<dbReference type="EMBL" id="JAQQBS010000002">
    <property type="protein sequence ID" value="KAK0171968.1"/>
    <property type="molecule type" value="Genomic_DNA"/>
</dbReference>
<keyword evidence="15" id="KW-1185">Reference proteome</keyword>
<evidence type="ECO:0000256" key="13">
    <source>
        <dbReference type="SAM" id="MobiDB-lite"/>
    </source>
</evidence>
<feature type="transmembrane region" description="Helical" evidence="12">
    <location>
        <begin position="267"/>
        <end position="285"/>
    </location>
</feature>
<accession>A0AA39KS70</accession>
<evidence type="ECO:0000313" key="14">
    <source>
        <dbReference type="EMBL" id="KAK0171968.1"/>
    </source>
</evidence>
<dbReference type="AlphaFoldDB" id="A0AA39KS70"/>
<keyword evidence="6" id="KW-0303">Gap junction</keyword>
<evidence type="ECO:0000256" key="9">
    <source>
        <dbReference type="ARBA" id="ARBA00023065"/>
    </source>
</evidence>
<dbReference type="Pfam" id="PF00876">
    <property type="entry name" value="Innexin"/>
    <property type="match status" value="1"/>
</dbReference>
<proteinExistence type="inferred from homology"/>
<keyword evidence="7" id="KW-0965">Cell junction</keyword>
<keyword evidence="3 12" id="KW-0813">Transport</keyword>
<sequence>MRNPRAMNNNHSNNIRNNSGSSTTASTSSGSTVVYIEKCHENKRTLRKTKLNSGVCNSEHFRSKGNKGRRQDKMMDALGALYLLFHVSRIRSEGILLRLHVLTAALMLTFSIIVSAKQAVGNPIDCVHTRDIPVEVFNTYCWIHSTYFVTGAMLGVAGVNVAFPGVASAGFFLSKQRDHHENQQTSSRHRDDVGVKQVKYYQWVAFVLILQAILFYTPRWLWKGWEGGKIHALMMDLDIGLCTEVEKKQKKKMLLDYLWENLRYHNWWAYRYYLCEVLALVNVIGQMFLMNRFFDGAFLTFGIDVLRFLESDQEDRVDPMIYVFPRMTKCTFYKYGVSGEVERHDAVCILPLNVVNEKIYVFLWFWFLFLGILSLVTVIYRIVIIFSPRTRVYLLRLRFRLVKRDAVETIVRCSKVGDWFLLYMLGENLDTVIYRDVMHELAHRLMTRHHHNASSVKGELQEA</sequence>
<protein>
    <recommendedName>
        <fullName evidence="12">Innexin</fullName>
    </recommendedName>
</protein>
<dbReference type="GO" id="GO:0005886">
    <property type="term" value="C:plasma membrane"/>
    <property type="evidence" value="ECO:0007669"/>
    <property type="project" value="UniProtKB-SubCell"/>
</dbReference>
<gene>
    <name evidence="12" type="primary">inx</name>
    <name evidence="14" type="ORF">PV328_005352</name>
</gene>
<feature type="transmembrane region" description="Helical" evidence="12">
    <location>
        <begin position="200"/>
        <end position="217"/>
    </location>
</feature>
<evidence type="ECO:0000256" key="7">
    <source>
        <dbReference type="ARBA" id="ARBA00022949"/>
    </source>
</evidence>
<dbReference type="InterPro" id="IPR000990">
    <property type="entry name" value="Innexin"/>
</dbReference>
<evidence type="ECO:0000256" key="4">
    <source>
        <dbReference type="ARBA" id="ARBA00022475"/>
    </source>
</evidence>
<name>A0AA39KS70_9HYME</name>
<dbReference type="GO" id="GO:0034220">
    <property type="term" value="P:monoatomic ion transmembrane transport"/>
    <property type="evidence" value="ECO:0007669"/>
    <property type="project" value="UniProtKB-KW"/>
</dbReference>
<evidence type="ECO:0000256" key="11">
    <source>
        <dbReference type="ARBA" id="ARBA00023303"/>
    </source>
</evidence>
<keyword evidence="8 12" id="KW-1133">Transmembrane helix</keyword>
<comment type="function">
    <text evidence="12">Structural component of the gap junctions.</text>
</comment>
<dbReference type="PANTHER" id="PTHR11893:SF40">
    <property type="entry name" value="INNEXIN SHAKING-B"/>
    <property type="match status" value="1"/>
</dbReference>
<keyword evidence="10 12" id="KW-0472">Membrane</keyword>
<keyword evidence="4" id="KW-1003">Cell membrane</keyword>
<dbReference type="GO" id="GO:0005921">
    <property type="term" value="C:gap junction"/>
    <property type="evidence" value="ECO:0007669"/>
    <property type="project" value="UniProtKB-SubCell"/>
</dbReference>
<dbReference type="GO" id="GO:0005243">
    <property type="term" value="F:gap junction channel activity"/>
    <property type="evidence" value="ECO:0007669"/>
    <property type="project" value="TreeGrafter"/>
</dbReference>
<dbReference type="PRINTS" id="PR01262">
    <property type="entry name" value="INNEXIN"/>
</dbReference>
<evidence type="ECO:0000256" key="10">
    <source>
        <dbReference type="ARBA" id="ARBA00023136"/>
    </source>
</evidence>
<evidence type="ECO:0000256" key="8">
    <source>
        <dbReference type="ARBA" id="ARBA00022989"/>
    </source>
</evidence>